<dbReference type="Proteomes" id="UP000283785">
    <property type="component" value="Unassembled WGS sequence"/>
</dbReference>
<comment type="similarity">
    <text evidence="1">Belongs to the type-I restriction system S methylase family.</text>
</comment>
<dbReference type="CDD" id="cd17521">
    <property type="entry name" value="RMtype1_S_Sau13435ORF2165P_TRD2-CR2_like"/>
    <property type="match status" value="1"/>
</dbReference>
<dbReference type="InterPro" id="IPR044946">
    <property type="entry name" value="Restrct_endonuc_typeI_TRD_sf"/>
</dbReference>
<dbReference type="AlphaFoldDB" id="A0AA92U0P7"/>
<dbReference type="PANTHER" id="PTHR43140:SF1">
    <property type="entry name" value="TYPE I RESTRICTION ENZYME ECOKI SPECIFICITY SUBUNIT"/>
    <property type="match status" value="1"/>
</dbReference>
<feature type="domain" description="Type I restriction modification DNA specificity" evidence="4">
    <location>
        <begin position="363"/>
        <end position="518"/>
    </location>
</feature>
<evidence type="ECO:0000256" key="2">
    <source>
        <dbReference type="ARBA" id="ARBA00022747"/>
    </source>
</evidence>
<protein>
    <recommendedName>
        <fullName evidence="4">Type I restriction modification DNA specificity domain-containing protein</fullName>
    </recommendedName>
</protein>
<evidence type="ECO:0000256" key="3">
    <source>
        <dbReference type="ARBA" id="ARBA00023125"/>
    </source>
</evidence>
<dbReference type="InterPro" id="IPR051212">
    <property type="entry name" value="Type-I_RE_S_subunit"/>
</dbReference>
<dbReference type="EMBL" id="QSAG01000001">
    <property type="protein sequence ID" value="RGW45206.1"/>
    <property type="molecule type" value="Genomic_DNA"/>
</dbReference>
<gene>
    <name evidence="5" type="ORF">DWV76_01440</name>
</gene>
<evidence type="ECO:0000313" key="5">
    <source>
        <dbReference type="EMBL" id="RGW45206.1"/>
    </source>
</evidence>
<evidence type="ECO:0000313" key="6">
    <source>
        <dbReference type="Proteomes" id="UP000283785"/>
    </source>
</evidence>
<keyword evidence="2" id="KW-0680">Restriction system</keyword>
<name>A0AA92U0P7_9BACT</name>
<feature type="domain" description="Type I restriction modification DNA specificity" evidence="4">
    <location>
        <begin position="114"/>
        <end position="252"/>
    </location>
</feature>
<dbReference type="RefSeq" id="WP_118063261.1">
    <property type="nucleotide sequence ID" value="NZ_QSAG01000001.1"/>
</dbReference>
<dbReference type="GO" id="GO:0009307">
    <property type="term" value="P:DNA restriction-modification system"/>
    <property type="evidence" value="ECO:0007669"/>
    <property type="project" value="UniProtKB-KW"/>
</dbReference>
<proteinExistence type="inferred from homology"/>
<dbReference type="GO" id="GO:0003677">
    <property type="term" value="F:DNA binding"/>
    <property type="evidence" value="ECO:0007669"/>
    <property type="project" value="UniProtKB-KW"/>
</dbReference>
<sequence>MNGKQLKNSILQWAIQGKLVPQDPNDEPASVLLDKIRQEKERLIKEKKIKRDKNASIIYRGEDNSYYEKMLATGEVKCIDEEIPFDVPQGWEWERWGNIAQTIQYGYNAPALEHGVIKMVRISDIQENCVLWDNVPYCLIDESDIDTYLLKVNDILFARTGGTVGKSFLVEEVPEKAIYAGYLIRTRYSSLLNPRYMKSFMESQLYWEQLKNGTIATAQPNCNGKTLAKMLLPIPPTKEQDRIVEKLTQLSSFLANYGLCQDRLNLLNEEIKEQLKKSILQEAIQGKLVPQLTEEGTAQDLLEQIKTEKQKLVKEGKLKKSALNDSVIFRGDDNKYWEKKGTTCECIDEDIPFDIPKSWAWARLETILNTGSARRVHAKDWRQAGIPFYRAREIGKLADDGFVDNELYIDLSLYEDFSSSGVPLPNDLMITAVGTLGKVYIVKECDKFYYKDGSVLCLANKYGLCAEYLKMVIESPFFKGQYRQESQGTTVATLTMVRLQKYFIPIPPLQEQYRIVETYRNIASIMS</sequence>
<comment type="caution">
    <text evidence="5">The sequence shown here is derived from an EMBL/GenBank/DDBJ whole genome shotgun (WGS) entry which is preliminary data.</text>
</comment>
<dbReference type="Pfam" id="PF01420">
    <property type="entry name" value="Methylase_S"/>
    <property type="match status" value="2"/>
</dbReference>
<dbReference type="InterPro" id="IPR000055">
    <property type="entry name" value="Restrct_endonuc_typeI_TRD"/>
</dbReference>
<dbReference type="Gene3D" id="3.90.220.20">
    <property type="entry name" value="DNA methylase specificity domains"/>
    <property type="match status" value="2"/>
</dbReference>
<evidence type="ECO:0000259" key="4">
    <source>
        <dbReference type="Pfam" id="PF01420"/>
    </source>
</evidence>
<organism evidence="5 6">
    <name type="scientific">Segatella copri</name>
    <dbReference type="NCBI Taxonomy" id="165179"/>
    <lineage>
        <taxon>Bacteria</taxon>
        <taxon>Pseudomonadati</taxon>
        <taxon>Bacteroidota</taxon>
        <taxon>Bacteroidia</taxon>
        <taxon>Bacteroidales</taxon>
        <taxon>Prevotellaceae</taxon>
        <taxon>Segatella</taxon>
    </lineage>
</organism>
<keyword evidence="3" id="KW-0238">DNA-binding</keyword>
<evidence type="ECO:0000256" key="1">
    <source>
        <dbReference type="ARBA" id="ARBA00010923"/>
    </source>
</evidence>
<accession>A0AA92U0P7</accession>
<reference evidence="5 6" key="1">
    <citation type="submission" date="2018-08" db="EMBL/GenBank/DDBJ databases">
        <title>A genome reference for cultivated species of the human gut microbiota.</title>
        <authorList>
            <person name="Zou Y."/>
            <person name="Xue W."/>
            <person name="Luo G."/>
        </authorList>
    </citation>
    <scope>NUCLEOTIDE SEQUENCE [LARGE SCALE GENOMIC DNA]</scope>
    <source>
        <strain evidence="5 6">AF12-50</strain>
    </source>
</reference>
<dbReference type="PANTHER" id="PTHR43140">
    <property type="entry name" value="TYPE-1 RESTRICTION ENZYME ECOKI SPECIFICITY PROTEIN"/>
    <property type="match status" value="1"/>
</dbReference>
<dbReference type="SUPFAM" id="SSF116734">
    <property type="entry name" value="DNA methylase specificity domain"/>
    <property type="match status" value="2"/>
</dbReference>